<accession>A0A133V760</accession>
<reference evidence="2 3" key="1">
    <citation type="journal article" date="2016" name="Sci. Rep.">
        <title>Metabolic traits of an uncultured archaeal lineage -MSBL1- from brine pools of the Red Sea.</title>
        <authorList>
            <person name="Mwirichia R."/>
            <person name="Alam I."/>
            <person name="Rashid M."/>
            <person name="Vinu M."/>
            <person name="Ba-Alawi W."/>
            <person name="Anthony Kamau A."/>
            <person name="Kamanda Ngugi D."/>
            <person name="Goker M."/>
            <person name="Klenk H.P."/>
            <person name="Bajic V."/>
            <person name="Stingl U."/>
        </authorList>
    </citation>
    <scope>NUCLEOTIDE SEQUENCE [LARGE SCALE GENOMIC DNA]</scope>
    <source>
        <strain evidence="2">SCGC-AAA261D19</strain>
    </source>
</reference>
<dbReference type="Pfam" id="PF00696">
    <property type="entry name" value="AA_kinase"/>
    <property type="match status" value="1"/>
</dbReference>
<comment type="caution">
    <text evidence="2">The sequence shown here is derived from an EMBL/GenBank/DDBJ whole genome shotgun (WGS) entry which is preliminary data.</text>
</comment>
<dbReference type="SUPFAM" id="SSF53633">
    <property type="entry name" value="Carbamate kinase-like"/>
    <property type="match status" value="1"/>
</dbReference>
<proteinExistence type="predicted"/>
<keyword evidence="3" id="KW-1185">Reference proteome</keyword>
<organism evidence="2 3">
    <name type="scientific">candidate division MSBL1 archaeon SCGC-AAA261D19</name>
    <dbReference type="NCBI Taxonomy" id="1698273"/>
    <lineage>
        <taxon>Archaea</taxon>
        <taxon>Methanobacteriati</taxon>
        <taxon>Methanobacteriota</taxon>
        <taxon>candidate division MSBL1</taxon>
    </lineage>
</organism>
<dbReference type="InterPro" id="IPR036393">
    <property type="entry name" value="AceGlu_kinase-like_sf"/>
</dbReference>
<dbReference type="PIRSF" id="PIRSF004857">
    <property type="entry name" value="Kin_aa_kin"/>
    <property type="match status" value="1"/>
</dbReference>
<dbReference type="InterPro" id="IPR011375">
    <property type="entry name" value="MfnE"/>
</dbReference>
<dbReference type="InterPro" id="IPR001048">
    <property type="entry name" value="Asp/Glu/Uridylate_kinase"/>
</dbReference>
<dbReference type="Gene3D" id="3.40.1160.10">
    <property type="entry name" value="Acetylglutamate kinase-like"/>
    <property type="match status" value="1"/>
</dbReference>
<gene>
    <name evidence="2" type="ORF">AKJ43_02085</name>
</gene>
<feature type="domain" description="Aspartate/glutamate/uridylate kinase" evidence="1">
    <location>
        <begin position="4"/>
        <end position="185"/>
    </location>
</feature>
<dbReference type="CDD" id="cd04240">
    <property type="entry name" value="AAK_UC"/>
    <property type="match status" value="1"/>
</dbReference>
<dbReference type="AlphaFoldDB" id="A0A133V760"/>
<dbReference type="EMBL" id="LHXX01000019">
    <property type="protein sequence ID" value="KXB02289.1"/>
    <property type="molecule type" value="Genomic_DNA"/>
</dbReference>
<sequence>MESIIKVGGSLARDPKSLRALCPVLSELAGEHNFLIVPGGGKFADTVREFDREYCLSAETSHKMAVLSMDQYAMLLADLISNSRTVYSLEEAEVFLSEGGVPILLPSRSMFTEDPLDHSWDFTSDSIAAWIAGSSNAERLILVTDVDGVFSQDQKGGLGGELVPRISVYDLLKEGVETCVDMGLPKILPKIQSKCYVVNGKHPSRIRKILEEKKTVCTRITV</sequence>
<protein>
    <recommendedName>
        <fullName evidence="1">Aspartate/glutamate/uridylate kinase domain-containing protein</fullName>
    </recommendedName>
</protein>
<evidence type="ECO:0000313" key="2">
    <source>
        <dbReference type="EMBL" id="KXB02289.1"/>
    </source>
</evidence>
<evidence type="ECO:0000313" key="3">
    <source>
        <dbReference type="Proteomes" id="UP000070400"/>
    </source>
</evidence>
<dbReference type="Proteomes" id="UP000070400">
    <property type="component" value="Unassembled WGS sequence"/>
</dbReference>
<name>A0A133V760_9EURY</name>
<evidence type="ECO:0000259" key="1">
    <source>
        <dbReference type="Pfam" id="PF00696"/>
    </source>
</evidence>